<dbReference type="EMBL" id="CP104064">
    <property type="protein sequence ID" value="WAH37032.1"/>
    <property type="molecule type" value="Genomic_DNA"/>
</dbReference>
<name>A0ABY6Z2A6_9BACL</name>
<proteinExistence type="predicted"/>
<gene>
    <name evidence="1" type="ORF">NZD86_00155</name>
</gene>
<protein>
    <submittedName>
        <fullName evidence="1">DUF4062 domain-containing protein</fullName>
    </submittedName>
</protein>
<accession>A0ABY6Z2A6</accession>
<evidence type="ECO:0000313" key="1">
    <source>
        <dbReference type="EMBL" id="WAH37032.1"/>
    </source>
</evidence>
<evidence type="ECO:0000313" key="2">
    <source>
        <dbReference type="Proteomes" id="UP001164803"/>
    </source>
</evidence>
<dbReference type="RefSeq" id="WP_268044466.1">
    <property type="nucleotide sequence ID" value="NZ_CP104064.1"/>
</dbReference>
<organism evidence="1 2">
    <name type="scientific">Alicyclobacillus dauci</name>
    <dbReference type="NCBI Taxonomy" id="1475485"/>
    <lineage>
        <taxon>Bacteria</taxon>
        <taxon>Bacillati</taxon>
        <taxon>Bacillota</taxon>
        <taxon>Bacilli</taxon>
        <taxon>Bacillales</taxon>
        <taxon>Alicyclobacillaceae</taxon>
        <taxon>Alicyclobacillus</taxon>
    </lineage>
</organism>
<reference evidence="1" key="1">
    <citation type="submission" date="2022-08" db="EMBL/GenBank/DDBJ databases">
        <title>Alicyclobacillus dauci DSM2870, complete genome.</title>
        <authorList>
            <person name="Wang Q."/>
            <person name="Cai R."/>
            <person name="Wang Z."/>
        </authorList>
    </citation>
    <scope>NUCLEOTIDE SEQUENCE</scope>
    <source>
        <strain evidence="1">DSM 28700</strain>
    </source>
</reference>
<dbReference type="Proteomes" id="UP001164803">
    <property type="component" value="Chromosome"/>
</dbReference>
<keyword evidence="2" id="KW-1185">Reference proteome</keyword>
<sequence length="258" mass="29338">MPFDARVYNILIASPSDVGEDRDIIVEAIHEWNSLNSQKEKTVILPVRWETHSSPSLGDRPQGILNDQFVKNCDLLIGLFWTRIGTHTGAAESGTVEEIEYFIESGKPVLLYFSDKQISLSEIDIEQYKKVKDFRSKIIPNGIVEGFKTTIEFREKVKRHLSLTMRKVIDGTSTSSPEKIEAAKTTILPNIRKDTVYLEDYYKEGITKSFLVKGNTTAIKDELKALGGRWNNKLEGWVFPAKRKIEIAEFIKEKVSAI</sequence>